<accession>I7MAT5</accession>
<dbReference type="Gene3D" id="2.20.110.10">
    <property type="entry name" value="Histone H3 K4-specific methyltransferase SET7/9 N-terminal domain"/>
    <property type="match status" value="2"/>
</dbReference>
<evidence type="ECO:0000313" key="3">
    <source>
        <dbReference type="Proteomes" id="UP000009168"/>
    </source>
</evidence>
<dbReference type="RefSeq" id="XP_001026357.2">
    <property type="nucleotide sequence ID" value="XM_001026357.2"/>
</dbReference>
<dbReference type="EMBL" id="GG662308">
    <property type="protein sequence ID" value="EAS06112.2"/>
    <property type="molecule type" value="Genomic_DNA"/>
</dbReference>
<reference evidence="3" key="1">
    <citation type="journal article" date="2006" name="PLoS Biol.">
        <title>Macronuclear genome sequence of the ciliate Tetrahymena thermophila, a model eukaryote.</title>
        <authorList>
            <person name="Eisen J.A."/>
            <person name="Coyne R.S."/>
            <person name="Wu M."/>
            <person name="Wu D."/>
            <person name="Thiagarajan M."/>
            <person name="Wortman J.R."/>
            <person name="Badger J.H."/>
            <person name="Ren Q."/>
            <person name="Amedeo P."/>
            <person name="Jones K.M."/>
            <person name="Tallon L.J."/>
            <person name="Delcher A.L."/>
            <person name="Salzberg S.L."/>
            <person name="Silva J.C."/>
            <person name="Haas B.J."/>
            <person name="Majoros W.H."/>
            <person name="Farzad M."/>
            <person name="Carlton J.M."/>
            <person name="Smith R.K. Jr."/>
            <person name="Garg J."/>
            <person name="Pearlman R.E."/>
            <person name="Karrer K.M."/>
            <person name="Sun L."/>
            <person name="Manning G."/>
            <person name="Elde N.C."/>
            <person name="Turkewitz A.P."/>
            <person name="Asai D.J."/>
            <person name="Wilkes D.E."/>
            <person name="Wang Y."/>
            <person name="Cai H."/>
            <person name="Collins K."/>
            <person name="Stewart B.A."/>
            <person name="Lee S.R."/>
            <person name="Wilamowska K."/>
            <person name="Weinberg Z."/>
            <person name="Ruzzo W.L."/>
            <person name="Wloga D."/>
            <person name="Gaertig J."/>
            <person name="Frankel J."/>
            <person name="Tsao C.-C."/>
            <person name="Gorovsky M.A."/>
            <person name="Keeling P.J."/>
            <person name="Waller R.F."/>
            <person name="Patron N.J."/>
            <person name="Cherry J.M."/>
            <person name="Stover N.A."/>
            <person name="Krieger C.J."/>
            <person name="del Toro C."/>
            <person name="Ryder H.F."/>
            <person name="Williamson S.C."/>
            <person name="Barbeau R.A."/>
            <person name="Hamilton E.P."/>
            <person name="Orias E."/>
        </authorList>
    </citation>
    <scope>NUCLEOTIDE SEQUENCE [LARGE SCALE GENOMIC DNA]</scope>
    <source>
        <strain evidence="3">SB210</strain>
    </source>
</reference>
<dbReference type="SUPFAM" id="SSF57845">
    <property type="entry name" value="B-box zinc-binding domain"/>
    <property type="match status" value="1"/>
</dbReference>
<sequence length="368" mass="43546">MESDNCAYHPAKQIELICLEESCPEKGCMFCAFCFLVDGVHHNHKFVESEKIQQFVEENGERFLQKVIQKADQMCYELTTEIWNFKNFFVDYAKKCIQELTDLLQSSDQEHLINNISLIQDIQTIVEENENHRIFQMIKSSQQRITLHLKNCIIPLDYSYEKVYQFEKNKIKDLIDKYTQFQLTDSVKTTLQQIEPFLYDQPHLENFKYPQLVEEQYKKTKDISFKQYDLETKRSNGRGMIIREDGSYFEGYFLDGKIEGKGRNIWPEGDWYEGGFKKGKKHGFGTQRLSDKLYFGEYVEDYREGYGTIIFDNGDTYRGCMYQDNMCGYGELITANGKMVRGYFVDNEFKGQTYNDVIKQDFQNLKIQ</sequence>
<name>I7MAT5_TETTS</name>
<proteinExistence type="predicted"/>
<dbReference type="OrthoDB" id="406044at2759"/>
<dbReference type="PANTHER" id="PTHR43215">
    <property type="entry name" value="RADIAL SPOKE HEAD 1 HOMOLOG"/>
    <property type="match status" value="1"/>
</dbReference>
<gene>
    <name evidence="2" type="ORF">TTHERM_00670360</name>
</gene>
<dbReference type="KEGG" id="tet:TTHERM_00670360"/>
<dbReference type="CDD" id="cd19774">
    <property type="entry name" value="Bbox2_TRIM23_C-IX_rpt2"/>
    <property type="match status" value="1"/>
</dbReference>
<dbReference type="Pfam" id="PF02493">
    <property type="entry name" value="MORN"/>
    <property type="match status" value="4"/>
</dbReference>
<dbReference type="InParanoid" id="I7MAT5"/>
<evidence type="ECO:0000256" key="1">
    <source>
        <dbReference type="ARBA" id="ARBA00022737"/>
    </source>
</evidence>
<dbReference type="InterPro" id="IPR003409">
    <property type="entry name" value="MORN"/>
</dbReference>
<protein>
    <submittedName>
        <fullName evidence="2">MORN motif protein</fullName>
    </submittedName>
</protein>
<dbReference type="STRING" id="312017.I7MAT5"/>
<dbReference type="SUPFAM" id="SSF82185">
    <property type="entry name" value="Histone H3 K4-specific methyltransferase SET7/9 N-terminal domain"/>
    <property type="match status" value="1"/>
</dbReference>
<dbReference type="FunCoup" id="I7MAT5">
    <property type="interactions" value="20"/>
</dbReference>
<evidence type="ECO:0000313" key="2">
    <source>
        <dbReference type="EMBL" id="EAS06112.2"/>
    </source>
</evidence>
<dbReference type="eggNOG" id="KOG0229">
    <property type="taxonomic scope" value="Eukaryota"/>
</dbReference>
<dbReference type="GeneID" id="7824821"/>
<dbReference type="AlphaFoldDB" id="I7MAT5"/>
<organism evidence="2 3">
    <name type="scientific">Tetrahymena thermophila (strain SB210)</name>
    <dbReference type="NCBI Taxonomy" id="312017"/>
    <lineage>
        <taxon>Eukaryota</taxon>
        <taxon>Sar</taxon>
        <taxon>Alveolata</taxon>
        <taxon>Ciliophora</taxon>
        <taxon>Intramacronucleata</taxon>
        <taxon>Oligohymenophorea</taxon>
        <taxon>Hymenostomatida</taxon>
        <taxon>Tetrahymenina</taxon>
        <taxon>Tetrahymenidae</taxon>
        <taxon>Tetrahymena</taxon>
    </lineage>
</organism>
<keyword evidence="3" id="KW-1185">Reference proteome</keyword>
<keyword evidence="1" id="KW-0677">Repeat</keyword>
<dbReference type="PANTHER" id="PTHR43215:SF14">
    <property type="entry name" value="RADIAL SPOKE HEAD 1 HOMOLOG"/>
    <property type="match status" value="1"/>
</dbReference>
<dbReference type="SMART" id="SM00698">
    <property type="entry name" value="MORN"/>
    <property type="match status" value="4"/>
</dbReference>
<dbReference type="Proteomes" id="UP000009168">
    <property type="component" value="Unassembled WGS sequence"/>
</dbReference>